<keyword evidence="1" id="KW-0732">Signal</keyword>
<reference evidence="2" key="2">
    <citation type="submission" date="2021-02" db="EMBL/GenBank/DDBJ databases">
        <title>Aspergillus puulaauensis MK2 genome sequence.</title>
        <authorList>
            <person name="Futagami T."/>
            <person name="Mori K."/>
            <person name="Kadooka C."/>
            <person name="Tanaka T."/>
        </authorList>
    </citation>
    <scope>NUCLEOTIDE SEQUENCE</scope>
    <source>
        <strain evidence="2">MK2</strain>
    </source>
</reference>
<dbReference type="KEGG" id="apuu:APUU_11596S"/>
<feature type="signal peptide" evidence="1">
    <location>
        <begin position="1"/>
        <end position="18"/>
    </location>
</feature>
<evidence type="ECO:0000313" key="2">
    <source>
        <dbReference type="EMBL" id="BCS18768.1"/>
    </source>
</evidence>
<reference evidence="2" key="1">
    <citation type="submission" date="2021-01" db="EMBL/GenBank/DDBJ databases">
        <authorList>
            <consortium name="Aspergillus puulaauensis MK2 genome sequencing consortium"/>
            <person name="Kazuki M."/>
            <person name="Futagami T."/>
        </authorList>
    </citation>
    <scope>NUCLEOTIDE SEQUENCE</scope>
    <source>
        <strain evidence="2">MK2</strain>
    </source>
</reference>
<dbReference type="Proteomes" id="UP000654913">
    <property type="component" value="Chromosome 1"/>
</dbReference>
<dbReference type="AlphaFoldDB" id="A0A7R7XCZ0"/>
<protein>
    <submittedName>
        <fullName evidence="2">Uncharacterized protein</fullName>
    </submittedName>
</protein>
<dbReference type="OrthoDB" id="5210511at2759"/>
<accession>A0A7R7XCZ0</accession>
<evidence type="ECO:0000256" key="1">
    <source>
        <dbReference type="SAM" id="SignalP"/>
    </source>
</evidence>
<dbReference type="RefSeq" id="XP_041550962.1">
    <property type="nucleotide sequence ID" value="XM_041697703.1"/>
</dbReference>
<keyword evidence="3" id="KW-1185">Reference proteome</keyword>
<proteinExistence type="predicted"/>
<sequence length="74" mass="7546">MKFSLSALVLSLTACSSAYVTIGSACKGSGYDCAESRSEVAVCNGRLWQVAADCGKHGVCIWPGGDPAPSCTTV</sequence>
<dbReference type="PROSITE" id="PS51257">
    <property type="entry name" value="PROKAR_LIPOPROTEIN"/>
    <property type="match status" value="1"/>
</dbReference>
<name>A0A7R7XCZ0_9EURO</name>
<dbReference type="EMBL" id="AP024443">
    <property type="protein sequence ID" value="BCS18768.1"/>
    <property type="molecule type" value="Genomic_DNA"/>
</dbReference>
<dbReference type="GeneID" id="64968773"/>
<organism evidence="2 3">
    <name type="scientific">Aspergillus puulaauensis</name>
    <dbReference type="NCBI Taxonomy" id="1220207"/>
    <lineage>
        <taxon>Eukaryota</taxon>
        <taxon>Fungi</taxon>
        <taxon>Dikarya</taxon>
        <taxon>Ascomycota</taxon>
        <taxon>Pezizomycotina</taxon>
        <taxon>Eurotiomycetes</taxon>
        <taxon>Eurotiomycetidae</taxon>
        <taxon>Eurotiales</taxon>
        <taxon>Aspergillaceae</taxon>
        <taxon>Aspergillus</taxon>
    </lineage>
</organism>
<feature type="chain" id="PRO_5031219402" evidence="1">
    <location>
        <begin position="19"/>
        <end position="74"/>
    </location>
</feature>
<evidence type="ECO:0000313" key="3">
    <source>
        <dbReference type="Proteomes" id="UP000654913"/>
    </source>
</evidence>
<gene>
    <name evidence="2" type="ORF">APUU_11596S</name>
</gene>